<accession>A0A7Y9RVP6</accession>
<dbReference type="Gene3D" id="2.40.400.10">
    <property type="entry name" value="Acetoacetate decarboxylase-like"/>
    <property type="match status" value="1"/>
</dbReference>
<protein>
    <recommendedName>
        <fullName evidence="3">Acetoacetate decarboxylase</fullName>
    </recommendedName>
</protein>
<name>A0A7Y9RVP6_9ACTN</name>
<comment type="caution">
    <text evidence="1">The sequence shown here is derived from an EMBL/GenBank/DDBJ whole genome shotgun (WGS) entry which is preliminary data.</text>
</comment>
<dbReference type="InterPro" id="IPR023375">
    <property type="entry name" value="ADC_dom_sf"/>
</dbReference>
<dbReference type="EMBL" id="JACCAC010000001">
    <property type="protein sequence ID" value="NYG55502.1"/>
    <property type="molecule type" value="Genomic_DNA"/>
</dbReference>
<organism evidence="1 2">
    <name type="scientific">Nocardioides perillae</name>
    <dbReference type="NCBI Taxonomy" id="1119534"/>
    <lineage>
        <taxon>Bacteria</taxon>
        <taxon>Bacillati</taxon>
        <taxon>Actinomycetota</taxon>
        <taxon>Actinomycetes</taxon>
        <taxon>Propionibacteriales</taxon>
        <taxon>Nocardioidaceae</taxon>
        <taxon>Nocardioides</taxon>
    </lineage>
</organism>
<evidence type="ECO:0000313" key="2">
    <source>
        <dbReference type="Proteomes" id="UP000544110"/>
    </source>
</evidence>
<dbReference type="SUPFAM" id="SSF160104">
    <property type="entry name" value="Acetoacetate decarboxylase-like"/>
    <property type="match status" value="1"/>
</dbReference>
<dbReference type="Proteomes" id="UP000544110">
    <property type="component" value="Unassembled WGS sequence"/>
</dbReference>
<keyword evidence="2" id="KW-1185">Reference proteome</keyword>
<dbReference type="GO" id="GO:0016829">
    <property type="term" value="F:lyase activity"/>
    <property type="evidence" value="ECO:0007669"/>
    <property type="project" value="InterPro"/>
</dbReference>
<dbReference type="InterPro" id="IPR010451">
    <property type="entry name" value="Acetoacetate_decarboxylase"/>
</dbReference>
<evidence type="ECO:0000313" key="1">
    <source>
        <dbReference type="EMBL" id="NYG55502.1"/>
    </source>
</evidence>
<evidence type="ECO:0008006" key="3">
    <source>
        <dbReference type="Google" id="ProtNLM"/>
    </source>
</evidence>
<gene>
    <name evidence="1" type="ORF">BJ989_001806</name>
</gene>
<sequence length="215" mass="22364">MTAYPPEPWDLEGTGQVGAWRVDAARVPALPDGARPLVARGRALAVTAFVDYAPTGLMAYHELLAGVLARHGRGVALSITDIWVDSEVSLAGGRGLWGIPKDLADFPDGTAAPTGRAGAATTAALVDGRVAARATYAAARGPALRLPLPLVGRVVQTLAGETVATRIRAGGRVRRASATWELPADGPLGWLDGARPVLHLLADPFSLTFGPRLRS</sequence>
<dbReference type="Pfam" id="PF06314">
    <property type="entry name" value="ADC"/>
    <property type="match status" value="1"/>
</dbReference>
<reference evidence="1 2" key="1">
    <citation type="submission" date="2020-07" db="EMBL/GenBank/DDBJ databases">
        <title>Sequencing the genomes of 1000 actinobacteria strains.</title>
        <authorList>
            <person name="Klenk H.-P."/>
        </authorList>
    </citation>
    <scope>NUCLEOTIDE SEQUENCE [LARGE SCALE GENOMIC DNA]</scope>
    <source>
        <strain evidence="1 2">DSM 24552</strain>
    </source>
</reference>
<dbReference type="AlphaFoldDB" id="A0A7Y9RVP6"/>
<proteinExistence type="predicted"/>
<dbReference type="RefSeq" id="WP_179517932.1">
    <property type="nucleotide sequence ID" value="NZ_JACCAC010000001.1"/>
</dbReference>